<accession>A0A0U5J8H6</accession>
<protein>
    <submittedName>
        <fullName evidence="2">Uncharacterized protein</fullName>
    </submittedName>
</protein>
<dbReference type="Proteomes" id="UP000069902">
    <property type="component" value="Chromosome cPNK"/>
</dbReference>
<dbReference type="KEGG" id="pnl:PNK_0441"/>
<dbReference type="InterPro" id="IPR019734">
    <property type="entry name" value="TPR_rpt"/>
</dbReference>
<dbReference type="PROSITE" id="PS50005">
    <property type="entry name" value="TPR"/>
    <property type="match status" value="2"/>
</dbReference>
<dbReference type="AlphaFoldDB" id="A0A0U5J8H6"/>
<dbReference type="EMBL" id="LN879502">
    <property type="protein sequence ID" value="CUI16072.1"/>
    <property type="molecule type" value="Genomic_DNA"/>
</dbReference>
<feature type="repeat" description="TPR" evidence="1">
    <location>
        <begin position="17"/>
        <end position="50"/>
    </location>
</feature>
<dbReference type="InterPro" id="IPR011990">
    <property type="entry name" value="TPR-like_helical_dom_sf"/>
</dbReference>
<name>A0A0U5J8H6_9BACT</name>
<dbReference type="Gene3D" id="1.25.40.10">
    <property type="entry name" value="Tetratricopeptide repeat domain"/>
    <property type="match status" value="1"/>
</dbReference>
<evidence type="ECO:0000256" key="1">
    <source>
        <dbReference type="PROSITE-ProRule" id="PRU00339"/>
    </source>
</evidence>
<dbReference type="RefSeq" id="WP_032125041.1">
    <property type="nucleotide sequence ID" value="NZ_LN879502.1"/>
</dbReference>
<dbReference type="Pfam" id="PF12895">
    <property type="entry name" value="ANAPC3"/>
    <property type="match status" value="1"/>
</dbReference>
<dbReference type="STRING" id="389348.PNK_0441"/>
<dbReference type="SMART" id="SM00028">
    <property type="entry name" value="TPR"/>
    <property type="match status" value="2"/>
</dbReference>
<dbReference type="SUPFAM" id="SSF48452">
    <property type="entry name" value="TPR-like"/>
    <property type="match status" value="1"/>
</dbReference>
<keyword evidence="3" id="KW-1185">Reference proteome</keyword>
<proteinExistence type="predicted"/>
<dbReference type="InParanoid" id="A0A0U5J8H6"/>
<keyword evidence="1" id="KW-0802">TPR repeat</keyword>
<sequence>MSRINWLDKLGWTEEHVEDLRYTGYSYIRQGKYDIALAFFEALTVLDPESAYDAQTLGAIYLELNEPAKALKSFDRALKLEADHGPTLLNLTKAFFMLGKKDEGLKLAHILKEEQNPLISNVAKALILAYT</sequence>
<evidence type="ECO:0000313" key="2">
    <source>
        <dbReference type="EMBL" id="CUI16072.1"/>
    </source>
</evidence>
<organism evidence="2 3">
    <name type="scientific">Candidatus Protochlamydia naegleriophila</name>
    <dbReference type="NCBI Taxonomy" id="389348"/>
    <lineage>
        <taxon>Bacteria</taxon>
        <taxon>Pseudomonadati</taxon>
        <taxon>Chlamydiota</taxon>
        <taxon>Chlamydiia</taxon>
        <taxon>Parachlamydiales</taxon>
        <taxon>Parachlamydiaceae</taxon>
        <taxon>Candidatus Protochlamydia</taxon>
    </lineage>
</organism>
<gene>
    <name evidence="2" type="ORF">PNK_0441</name>
</gene>
<reference evidence="3" key="1">
    <citation type="submission" date="2015-09" db="EMBL/GenBank/DDBJ databases">
        <authorList>
            <person name="Bertelli C."/>
        </authorList>
    </citation>
    <scope>NUCLEOTIDE SEQUENCE [LARGE SCALE GENOMIC DNA]</scope>
    <source>
        <strain evidence="3">KNic</strain>
    </source>
</reference>
<dbReference type="PATRIC" id="fig|389348.3.peg.488"/>
<feature type="repeat" description="TPR" evidence="1">
    <location>
        <begin position="51"/>
        <end position="84"/>
    </location>
</feature>
<evidence type="ECO:0000313" key="3">
    <source>
        <dbReference type="Proteomes" id="UP000069902"/>
    </source>
</evidence>